<dbReference type="AlphaFoldDB" id="A0A4R7KUE4"/>
<sequence>MGAVKSPEEKLLHSYFDRLNLVPSKNMDEFLSYLCLNHDEEVVNRLEDIMDVRADGLEEKALVVI</sequence>
<gene>
    <name evidence="1" type="ORF">EDD71_103147</name>
</gene>
<dbReference type="Proteomes" id="UP000295325">
    <property type="component" value="Unassembled WGS sequence"/>
</dbReference>
<evidence type="ECO:0000313" key="1">
    <source>
        <dbReference type="EMBL" id="TDT62870.1"/>
    </source>
</evidence>
<protein>
    <submittedName>
        <fullName evidence="1">Uncharacterized protein</fullName>
    </submittedName>
</protein>
<dbReference type="RefSeq" id="WP_133627264.1">
    <property type="nucleotide sequence ID" value="NZ_SOAZ01000003.1"/>
</dbReference>
<organism evidence="1 2">
    <name type="scientific">Fonticella tunisiensis</name>
    <dbReference type="NCBI Taxonomy" id="1096341"/>
    <lineage>
        <taxon>Bacteria</taxon>
        <taxon>Bacillati</taxon>
        <taxon>Bacillota</taxon>
        <taxon>Clostridia</taxon>
        <taxon>Eubacteriales</taxon>
        <taxon>Clostridiaceae</taxon>
        <taxon>Fonticella</taxon>
    </lineage>
</organism>
<comment type="caution">
    <text evidence="1">The sequence shown here is derived from an EMBL/GenBank/DDBJ whole genome shotgun (WGS) entry which is preliminary data.</text>
</comment>
<keyword evidence="2" id="KW-1185">Reference proteome</keyword>
<proteinExistence type="predicted"/>
<dbReference type="EMBL" id="SOAZ01000003">
    <property type="protein sequence ID" value="TDT62870.1"/>
    <property type="molecule type" value="Genomic_DNA"/>
</dbReference>
<reference evidence="1 2" key="1">
    <citation type="submission" date="2019-03" db="EMBL/GenBank/DDBJ databases">
        <title>Genomic Encyclopedia of Type Strains, Phase IV (KMG-IV): sequencing the most valuable type-strain genomes for metagenomic binning, comparative biology and taxonomic classification.</title>
        <authorList>
            <person name="Goeker M."/>
        </authorList>
    </citation>
    <scope>NUCLEOTIDE SEQUENCE [LARGE SCALE GENOMIC DNA]</scope>
    <source>
        <strain evidence="1 2">DSM 24455</strain>
    </source>
</reference>
<accession>A0A4R7KUE4</accession>
<evidence type="ECO:0000313" key="2">
    <source>
        <dbReference type="Proteomes" id="UP000295325"/>
    </source>
</evidence>
<name>A0A4R7KUE4_9CLOT</name>